<dbReference type="EMBL" id="MDYQ01000544">
    <property type="protein sequence ID" value="PRP73794.1"/>
    <property type="molecule type" value="Genomic_DNA"/>
</dbReference>
<evidence type="ECO:0000259" key="3">
    <source>
        <dbReference type="Pfam" id="PF00646"/>
    </source>
</evidence>
<dbReference type="InterPro" id="IPR036770">
    <property type="entry name" value="Ankyrin_rpt-contain_sf"/>
</dbReference>
<protein>
    <submittedName>
        <fullName evidence="4">Putative ankyrin repeat protein</fullName>
    </submittedName>
</protein>
<accession>A0A2P6MQ10</accession>
<dbReference type="Gene3D" id="1.25.40.20">
    <property type="entry name" value="Ankyrin repeat-containing domain"/>
    <property type="match status" value="2"/>
</dbReference>
<dbReference type="InterPro" id="IPR001810">
    <property type="entry name" value="F-box_dom"/>
</dbReference>
<dbReference type="Pfam" id="PF12796">
    <property type="entry name" value="Ank_2"/>
    <property type="match status" value="2"/>
</dbReference>
<evidence type="ECO:0000256" key="1">
    <source>
        <dbReference type="ARBA" id="ARBA00022737"/>
    </source>
</evidence>
<evidence type="ECO:0000256" key="2">
    <source>
        <dbReference type="ARBA" id="ARBA00023043"/>
    </source>
</evidence>
<dbReference type="SUPFAM" id="SSF48403">
    <property type="entry name" value="Ankyrin repeat"/>
    <property type="match status" value="1"/>
</dbReference>
<dbReference type="AlphaFoldDB" id="A0A2P6MQ10"/>
<reference evidence="4 5" key="1">
    <citation type="journal article" date="2018" name="Genome Biol. Evol.">
        <title>Multiple Roots of Fruiting Body Formation in Amoebozoa.</title>
        <authorList>
            <person name="Hillmann F."/>
            <person name="Forbes G."/>
            <person name="Novohradska S."/>
            <person name="Ferling I."/>
            <person name="Riege K."/>
            <person name="Groth M."/>
            <person name="Westermann M."/>
            <person name="Marz M."/>
            <person name="Spaller T."/>
            <person name="Winckler T."/>
            <person name="Schaap P."/>
            <person name="Glockner G."/>
        </authorList>
    </citation>
    <scope>NUCLEOTIDE SEQUENCE [LARGE SCALE GENOMIC DNA]</scope>
    <source>
        <strain evidence="4 5">Jena</strain>
    </source>
</reference>
<feature type="domain" description="F-box" evidence="3">
    <location>
        <begin position="6"/>
        <end position="39"/>
    </location>
</feature>
<dbReference type="InParanoid" id="A0A2P6MQ10"/>
<evidence type="ECO:0000313" key="5">
    <source>
        <dbReference type="Proteomes" id="UP000241769"/>
    </source>
</evidence>
<proteinExistence type="predicted"/>
<gene>
    <name evidence="4" type="ORF">PROFUN_15776</name>
</gene>
<keyword evidence="5" id="KW-1185">Reference proteome</keyword>
<dbReference type="SMART" id="SM00248">
    <property type="entry name" value="ANK"/>
    <property type="match status" value="5"/>
</dbReference>
<dbReference type="OrthoDB" id="2155902at2759"/>
<dbReference type="InterPro" id="IPR036047">
    <property type="entry name" value="F-box-like_dom_sf"/>
</dbReference>
<dbReference type="Proteomes" id="UP000241769">
    <property type="component" value="Unassembled WGS sequence"/>
</dbReference>
<dbReference type="SUPFAM" id="SSF81383">
    <property type="entry name" value="F-box domain"/>
    <property type="match status" value="1"/>
</dbReference>
<dbReference type="PANTHER" id="PTHR24188">
    <property type="entry name" value="ANKYRIN REPEAT PROTEIN"/>
    <property type="match status" value="1"/>
</dbReference>
<keyword evidence="1" id="KW-0677">Repeat</keyword>
<dbReference type="PANTHER" id="PTHR24188:SF29">
    <property type="entry name" value="GH09064P"/>
    <property type="match status" value="1"/>
</dbReference>
<dbReference type="InterPro" id="IPR002110">
    <property type="entry name" value="Ankyrin_rpt"/>
</dbReference>
<organism evidence="4 5">
    <name type="scientific">Planoprotostelium fungivorum</name>
    <dbReference type="NCBI Taxonomy" id="1890364"/>
    <lineage>
        <taxon>Eukaryota</taxon>
        <taxon>Amoebozoa</taxon>
        <taxon>Evosea</taxon>
        <taxon>Variosea</taxon>
        <taxon>Cavosteliida</taxon>
        <taxon>Cavosteliaceae</taxon>
        <taxon>Planoprotostelium</taxon>
    </lineage>
</organism>
<comment type="caution">
    <text evidence="4">The sequence shown here is derived from an EMBL/GenBank/DDBJ whole genome shotgun (WGS) entry which is preliminary data.</text>
</comment>
<name>A0A2P6MQ10_9EUKA</name>
<sequence>MDACTWNDLPPDNKRAIFTFLPFNSYWNALSVNREWNELMYESIDSSLPHINLDVLSWMIRQGYERIISHLLSNPTCHPRAQVIQEALDRRLFGAVNLLLDDGRATRDLSVEALSVACLYGEVPLVKRFLLLLNLTDRHNEPLLNAVSKGHREIVNILLNDGRIDPSGDDNRALISACRNGFTSIVQILLADRRVDPTAQNNRAIELACSKGHTEVVKRLIDVPGVVVEETIAEVVASKGHHEILQMILERNPQMTSTKLLLKASVKGRLDVVRLLLKRGFKKADDILALSVCHNEQNSEIVSLLIESGDNSAEDIQKAFYQSVSRDHTETTKRLLAAGAEPSADNNYALRLICTNPQRRKTAARILLTESNFKITSEDRELLLAVFANVDVIYLLGQIRLTPTYQPGLSGAAHSGKKDAYYDFIGTRTDIQCDTLLLLPPGDLQRRVSEYDPAPPGRKLEKNYTWLLEGVSQKDPLLNLRQDTCKKIEQCMTQVPVLLIKGPPYSGKISLVSILTMYFKSHNYDCEDSSTLLNLSYSAGKRFFLQDILMTQNECNNMYNKFTNWSGAPHKGHIGYTRFVLGTIHNRFLHHEKTIGQSQILECRD</sequence>
<dbReference type="Pfam" id="PF00646">
    <property type="entry name" value="F-box"/>
    <property type="match status" value="1"/>
</dbReference>
<keyword evidence="2" id="KW-0040">ANK repeat</keyword>
<evidence type="ECO:0000313" key="4">
    <source>
        <dbReference type="EMBL" id="PRP73794.1"/>
    </source>
</evidence>